<organism evidence="3 4">
    <name type="scientific">Quillaja saponaria</name>
    <name type="common">Soap bark tree</name>
    <dbReference type="NCBI Taxonomy" id="32244"/>
    <lineage>
        <taxon>Eukaryota</taxon>
        <taxon>Viridiplantae</taxon>
        <taxon>Streptophyta</taxon>
        <taxon>Embryophyta</taxon>
        <taxon>Tracheophyta</taxon>
        <taxon>Spermatophyta</taxon>
        <taxon>Magnoliopsida</taxon>
        <taxon>eudicotyledons</taxon>
        <taxon>Gunneridae</taxon>
        <taxon>Pentapetalae</taxon>
        <taxon>rosids</taxon>
        <taxon>fabids</taxon>
        <taxon>Fabales</taxon>
        <taxon>Quillajaceae</taxon>
        <taxon>Quillaja</taxon>
    </lineage>
</organism>
<feature type="region of interest" description="Disordered" evidence="2">
    <location>
        <begin position="102"/>
        <end position="123"/>
    </location>
</feature>
<evidence type="ECO:0000256" key="2">
    <source>
        <dbReference type="SAM" id="MobiDB-lite"/>
    </source>
</evidence>
<dbReference type="Proteomes" id="UP001163823">
    <property type="component" value="Chromosome 6"/>
</dbReference>
<keyword evidence="4" id="KW-1185">Reference proteome</keyword>
<dbReference type="PANTHER" id="PTHR37614">
    <property type="entry name" value="OS02G0121400 PROTEIN"/>
    <property type="match status" value="1"/>
</dbReference>
<feature type="region of interest" description="Disordered" evidence="2">
    <location>
        <begin position="56"/>
        <end position="80"/>
    </location>
</feature>
<name>A0AAD7PT17_QUISA</name>
<feature type="coiled-coil region" evidence="1">
    <location>
        <begin position="126"/>
        <end position="177"/>
    </location>
</feature>
<reference evidence="3" key="1">
    <citation type="journal article" date="2023" name="Science">
        <title>Elucidation of the pathway for biosynthesis of saponin adjuvants from the soapbark tree.</title>
        <authorList>
            <person name="Reed J."/>
            <person name="Orme A."/>
            <person name="El-Demerdash A."/>
            <person name="Owen C."/>
            <person name="Martin L.B.B."/>
            <person name="Misra R.C."/>
            <person name="Kikuchi S."/>
            <person name="Rejzek M."/>
            <person name="Martin A.C."/>
            <person name="Harkess A."/>
            <person name="Leebens-Mack J."/>
            <person name="Louveau T."/>
            <person name="Stephenson M.J."/>
            <person name="Osbourn A."/>
        </authorList>
    </citation>
    <scope>NUCLEOTIDE SEQUENCE</scope>
    <source>
        <strain evidence="3">S10</strain>
    </source>
</reference>
<protein>
    <submittedName>
        <fullName evidence="3">Dihydroxy-acid dehydratase 1</fullName>
    </submittedName>
</protein>
<dbReference type="EMBL" id="JARAOO010000006">
    <property type="protein sequence ID" value="KAJ7966868.1"/>
    <property type="molecule type" value="Genomic_DNA"/>
</dbReference>
<gene>
    <name evidence="3" type="ORF">O6P43_016274</name>
</gene>
<comment type="caution">
    <text evidence="3">The sequence shown here is derived from an EMBL/GenBank/DDBJ whole genome shotgun (WGS) entry which is preliminary data.</text>
</comment>
<accession>A0AAD7PT17</accession>
<proteinExistence type="predicted"/>
<sequence>MRKRTMRQSIGDGFNADEIDVAGILLELPSLILESESRRPFSFTWGLKRKRSAIDESPALPPIRPSSSPIPPSSSTVRQNQNHAVVGLTCSTEGPIKVKTDVHSPATPLSFSPSESEEKLNPSERKINLKRKTEDLLRTIQELTEHRSSLLGEIENVKRYYDDLKAYNSRLKAKEQQVIIGSLQRENPHMQNGWGLGHGSVNSPIFDNRGFYHHHQFPSSVNHTPLIFNQTSEQSQIIQTCPYPYSHLTTPIVTSSGLVNMNSNTAPLGVPDLNVCPDDSVTLDSSSQPLDVSIANMNRRSVMAAEARQKRIQICRGKHSVAPSKPRYYSNR</sequence>
<evidence type="ECO:0000313" key="4">
    <source>
        <dbReference type="Proteomes" id="UP001163823"/>
    </source>
</evidence>
<dbReference type="KEGG" id="qsa:O6P43_016274"/>
<feature type="compositionally biased region" description="Pro residues" evidence="2">
    <location>
        <begin position="59"/>
        <end position="72"/>
    </location>
</feature>
<evidence type="ECO:0000313" key="3">
    <source>
        <dbReference type="EMBL" id="KAJ7966868.1"/>
    </source>
</evidence>
<evidence type="ECO:0000256" key="1">
    <source>
        <dbReference type="SAM" id="Coils"/>
    </source>
</evidence>
<dbReference type="PANTHER" id="PTHR37614:SF2">
    <property type="entry name" value="OS02G0121400 PROTEIN"/>
    <property type="match status" value="1"/>
</dbReference>
<dbReference type="AlphaFoldDB" id="A0AAD7PT17"/>
<keyword evidence="1" id="KW-0175">Coiled coil</keyword>